<dbReference type="GO" id="GO:0003677">
    <property type="term" value="F:DNA binding"/>
    <property type="evidence" value="ECO:0007669"/>
    <property type="project" value="UniProtKB-KW"/>
</dbReference>
<dbReference type="PANTHER" id="PTHR46797">
    <property type="entry name" value="HTH-TYPE TRANSCRIPTIONAL REGULATOR"/>
    <property type="match status" value="1"/>
</dbReference>
<sequence>MDSNMLFGEKIKKIRKEKNMSFNEFANFTGFTTSYIYKLENGKINPTFKSINQFCKKLNVPAGYFFNQKVSCRNIEEGK</sequence>
<evidence type="ECO:0000256" key="1">
    <source>
        <dbReference type="ARBA" id="ARBA00023125"/>
    </source>
</evidence>
<dbReference type="Pfam" id="PF12844">
    <property type="entry name" value="HTH_19"/>
    <property type="match status" value="1"/>
</dbReference>
<dbReference type="InterPro" id="IPR050807">
    <property type="entry name" value="TransReg_Diox_bact_type"/>
</dbReference>
<feature type="domain" description="HTH cro/C1-type" evidence="2">
    <location>
        <begin position="11"/>
        <end position="65"/>
    </location>
</feature>
<protein>
    <recommendedName>
        <fullName evidence="2">HTH cro/C1-type domain-containing protein</fullName>
    </recommendedName>
</protein>
<gene>
    <name evidence="3" type="ORF">BACVE_003808</name>
</gene>
<organism evidence="3 4">
    <name type="scientific">Bacillus velezensis</name>
    <dbReference type="NCBI Taxonomy" id="492670"/>
    <lineage>
        <taxon>Bacteria</taxon>
        <taxon>Bacillati</taxon>
        <taxon>Bacillota</taxon>
        <taxon>Bacilli</taxon>
        <taxon>Bacillales</taxon>
        <taxon>Bacillaceae</taxon>
        <taxon>Bacillus</taxon>
        <taxon>Bacillus amyloliquefaciens group</taxon>
    </lineage>
</organism>
<evidence type="ECO:0000313" key="4">
    <source>
        <dbReference type="Proteomes" id="UP000587477"/>
    </source>
</evidence>
<dbReference type="PROSITE" id="PS50943">
    <property type="entry name" value="HTH_CROC1"/>
    <property type="match status" value="1"/>
</dbReference>
<dbReference type="InterPro" id="IPR001387">
    <property type="entry name" value="Cro/C1-type_HTH"/>
</dbReference>
<name>A0A7W4LRU6_BACVE</name>
<dbReference type="Gene3D" id="1.10.260.40">
    <property type="entry name" value="lambda repressor-like DNA-binding domains"/>
    <property type="match status" value="1"/>
</dbReference>
<dbReference type="SMART" id="SM00530">
    <property type="entry name" value="HTH_XRE"/>
    <property type="match status" value="1"/>
</dbReference>
<dbReference type="AlphaFoldDB" id="A0A7W4LRU6"/>
<accession>A0A7W4LRU6</accession>
<dbReference type="Proteomes" id="UP000587477">
    <property type="component" value="Chromosome"/>
</dbReference>
<dbReference type="CDD" id="cd00093">
    <property type="entry name" value="HTH_XRE"/>
    <property type="match status" value="1"/>
</dbReference>
<dbReference type="SUPFAM" id="SSF47413">
    <property type="entry name" value="lambda repressor-like DNA-binding domains"/>
    <property type="match status" value="1"/>
</dbReference>
<dbReference type="GO" id="GO:0003700">
    <property type="term" value="F:DNA-binding transcription factor activity"/>
    <property type="evidence" value="ECO:0007669"/>
    <property type="project" value="TreeGrafter"/>
</dbReference>
<dbReference type="RefSeq" id="WP_051590111.1">
    <property type="nucleotide sequence ID" value="NZ_CP033576.1"/>
</dbReference>
<dbReference type="GO" id="GO:0005829">
    <property type="term" value="C:cytosol"/>
    <property type="evidence" value="ECO:0007669"/>
    <property type="project" value="TreeGrafter"/>
</dbReference>
<dbReference type="EMBL" id="CP063687">
    <property type="protein sequence ID" value="QOY28766.1"/>
    <property type="molecule type" value="Genomic_DNA"/>
</dbReference>
<reference evidence="4" key="1">
    <citation type="submission" date="2020-10" db="EMBL/GenBank/DDBJ databases">
        <title>Complete genome sequence of Bacillus velezensis NST6.</title>
        <authorList>
            <person name="Choi J."/>
        </authorList>
    </citation>
    <scope>NUCLEOTIDE SEQUENCE [LARGE SCALE GENOMIC DNA]</scope>
    <source>
        <strain evidence="4">NST6</strain>
    </source>
</reference>
<dbReference type="InterPro" id="IPR010982">
    <property type="entry name" value="Lambda_DNA-bd_dom_sf"/>
</dbReference>
<proteinExistence type="predicted"/>
<evidence type="ECO:0000313" key="3">
    <source>
        <dbReference type="EMBL" id="QOY28766.1"/>
    </source>
</evidence>
<dbReference type="PANTHER" id="PTHR46797:SF1">
    <property type="entry name" value="METHYLPHOSPHONATE SYNTHASE"/>
    <property type="match status" value="1"/>
</dbReference>
<evidence type="ECO:0000259" key="2">
    <source>
        <dbReference type="PROSITE" id="PS50943"/>
    </source>
</evidence>
<keyword evidence="1" id="KW-0238">DNA-binding</keyword>